<keyword evidence="2" id="KW-1185">Reference proteome</keyword>
<dbReference type="PANTHER" id="PTHR12993:SF11">
    <property type="entry name" value="N-ACETYLGLUCOSAMINYL-PHOSPHATIDYLINOSITOL DE-N-ACETYLASE"/>
    <property type="match status" value="1"/>
</dbReference>
<dbReference type="InterPro" id="IPR024078">
    <property type="entry name" value="LmbE-like_dom_sf"/>
</dbReference>
<dbReference type="EC" id="3.5.1.115" evidence="1"/>
<organism evidence="1 2">
    <name type="scientific">Symmachiella macrocystis</name>
    <dbReference type="NCBI Taxonomy" id="2527985"/>
    <lineage>
        <taxon>Bacteria</taxon>
        <taxon>Pseudomonadati</taxon>
        <taxon>Planctomycetota</taxon>
        <taxon>Planctomycetia</taxon>
        <taxon>Planctomycetales</taxon>
        <taxon>Planctomycetaceae</taxon>
        <taxon>Symmachiella</taxon>
    </lineage>
</organism>
<dbReference type="Proteomes" id="UP000320735">
    <property type="component" value="Unassembled WGS sequence"/>
</dbReference>
<keyword evidence="1" id="KW-0378">Hydrolase</keyword>
<dbReference type="PANTHER" id="PTHR12993">
    <property type="entry name" value="N-ACETYLGLUCOSAMINYL-PHOSPHATIDYLINOSITOL DE-N-ACETYLASE-RELATED"/>
    <property type="match status" value="1"/>
</dbReference>
<dbReference type="EMBL" id="SJPP01000001">
    <property type="protein sequence ID" value="TWU14017.1"/>
    <property type="molecule type" value="Genomic_DNA"/>
</dbReference>
<dbReference type="OrthoDB" id="9790023at2"/>
<evidence type="ECO:0000313" key="2">
    <source>
        <dbReference type="Proteomes" id="UP000320735"/>
    </source>
</evidence>
<dbReference type="InterPro" id="IPR003737">
    <property type="entry name" value="GlcNAc_PI_deacetylase-related"/>
</dbReference>
<evidence type="ECO:0000313" key="1">
    <source>
        <dbReference type="EMBL" id="TWU14017.1"/>
    </source>
</evidence>
<dbReference type="GO" id="GO:0016811">
    <property type="term" value="F:hydrolase activity, acting on carbon-nitrogen (but not peptide) bonds, in linear amides"/>
    <property type="evidence" value="ECO:0007669"/>
    <property type="project" value="TreeGrafter"/>
</dbReference>
<comment type="caution">
    <text evidence="1">The sequence shown here is derived from an EMBL/GenBank/DDBJ whole genome shotgun (WGS) entry which is preliminary data.</text>
</comment>
<name>A0A5C6BQK0_9PLAN</name>
<sequence length="277" mass="31115">MKNAPLKLLILGAHPDDAEWHAGGLVARYCAAGHDVKIVSVTDGRSGHQAIPPDELAALRKKEAAIAGCVIGATYDVWEFPDGELQPTLDVRRKIIAEIRQFAPDLVLTHRVNDYHPDHRAVGQAVQDASYMVTVPHVVPEVPALRHDPIVAYMPDRFTKPNPLVGDVVIDVGEQVEIIVAMLACHKSQVFDWLPYNLGISDQLSDDPAEKLQWLSDWYREHLRPMADRYRNELLAAYGEERGRTIEFAEVYEISEYAGTFDEAERQRLFGWLSDQG</sequence>
<dbReference type="Gene3D" id="3.40.50.10320">
    <property type="entry name" value="LmbE-like"/>
    <property type="match status" value="1"/>
</dbReference>
<gene>
    <name evidence="1" type="primary">mca_3</name>
    <name evidence="1" type="ORF">CA54_28590</name>
</gene>
<dbReference type="AlphaFoldDB" id="A0A5C6BQK0"/>
<dbReference type="RefSeq" id="WP_146371263.1">
    <property type="nucleotide sequence ID" value="NZ_SJPP01000001.1"/>
</dbReference>
<dbReference type="Pfam" id="PF02585">
    <property type="entry name" value="PIG-L"/>
    <property type="match status" value="1"/>
</dbReference>
<reference evidence="1 2" key="1">
    <citation type="submission" date="2019-02" db="EMBL/GenBank/DDBJ databases">
        <title>Deep-cultivation of Planctomycetes and their phenomic and genomic characterization uncovers novel biology.</title>
        <authorList>
            <person name="Wiegand S."/>
            <person name="Jogler M."/>
            <person name="Boedeker C."/>
            <person name="Pinto D."/>
            <person name="Vollmers J."/>
            <person name="Rivas-Marin E."/>
            <person name="Kohn T."/>
            <person name="Peeters S.H."/>
            <person name="Heuer A."/>
            <person name="Rast P."/>
            <person name="Oberbeckmann S."/>
            <person name="Bunk B."/>
            <person name="Jeske O."/>
            <person name="Meyerdierks A."/>
            <person name="Storesund J.E."/>
            <person name="Kallscheuer N."/>
            <person name="Luecker S."/>
            <person name="Lage O.M."/>
            <person name="Pohl T."/>
            <person name="Merkel B.J."/>
            <person name="Hornburger P."/>
            <person name="Mueller R.-W."/>
            <person name="Bruemmer F."/>
            <person name="Labrenz M."/>
            <person name="Spormann A.M."/>
            <person name="Op Den Camp H."/>
            <person name="Overmann J."/>
            <person name="Amann R."/>
            <person name="Jetten M.S.M."/>
            <person name="Mascher T."/>
            <person name="Medema M.H."/>
            <person name="Devos D.P."/>
            <person name="Kaster A.-K."/>
            <person name="Ovreas L."/>
            <person name="Rohde M."/>
            <person name="Galperin M.Y."/>
            <person name="Jogler C."/>
        </authorList>
    </citation>
    <scope>NUCLEOTIDE SEQUENCE [LARGE SCALE GENOMIC DNA]</scope>
    <source>
        <strain evidence="1 2">CA54</strain>
    </source>
</reference>
<protein>
    <submittedName>
        <fullName evidence="1">Mycothiol S-conjugate amidase</fullName>
        <ecNumber evidence="1">3.5.1.115</ecNumber>
    </submittedName>
</protein>
<proteinExistence type="predicted"/>
<accession>A0A5C6BQK0</accession>
<dbReference type="SUPFAM" id="SSF102588">
    <property type="entry name" value="LmbE-like"/>
    <property type="match status" value="1"/>
</dbReference>